<feature type="compositionally biased region" description="Basic and acidic residues" evidence="1">
    <location>
        <begin position="96"/>
        <end position="109"/>
    </location>
</feature>
<reference evidence="3" key="1">
    <citation type="submission" date="2016-11" db="UniProtKB">
        <authorList>
            <consortium name="WormBaseParasite"/>
        </authorList>
    </citation>
    <scope>IDENTIFICATION</scope>
</reference>
<dbReference type="WBParaSite" id="MhA1_Contig1761.frz3.gene10">
    <property type="protein sequence ID" value="MhA1_Contig1761.frz3.gene10"/>
    <property type="gene ID" value="MhA1_Contig1761.frz3.gene10"/>
</dbReference>
<feature type="compositionally biased region" description="Low complexity" evidence="1">
    <location>
        <begin position="72"/>
        <end position="81"/>
    </location>
</feature>
<sequence>MGPRGESLSNQPKRPTNVDNSEDDEDDQNDGWRIGFDVEMRGIGIERTSSNTTDDESSNELEQQNDYQQIPSSSNNDNNSNWIPSTPKYDLPEAPPLEHLKIEHQPIDISMDKDKIDQIKSIMSQINGSLNENIPQQPEWLKNVDDNRLGEIIRDLAKK</sequence>
<evidence type="ECO:0000256" key="1">
    <source>
        <dbReference type="SAM" id="MobiDB-lite"/>
    </source>
</evidence>
<evidence type="ECO:0000313" key="2">
    <source>
        <dbReference type="Proteomes" id="UP000095281"/>
    </source>
</evidence>
<proteinExistence type="predicted"/>
<accession>A0A1I8BBI3</accession>
<name>A0A1I8BBI3_MELHA</name>
<feature type="region of interest" description="Disordered" evidence="1">
    <location>
        <begin position="1"/>
        <end position="109"/>
    </location>
</feature>
<protein>
    <submittedName>
        <fullName evidence="3">Uncharacterized protein</fullName>
    </submittedName>
</protein>
<dbReference type="Proteomes" id="UP000095281">
    <property type="component" value="Unplaced"/>
</dbReference>
<evidence type="ECO:0000313" key="3">
    <source>
        <dbReference type="WBParaSite" id="MhA1_Contig1761.frz3.gene10"/>
    </source>
</evidence>
<feature type="compositionally biased region" description="Polar residues" evidence="1">
    <location>
        <begin position="61"/>
        <end position="71"/>
    </location>
</feature>
<dbReference type="AlphaFoldDB" id="A0A1I8BBI3"/>
<feature type="compositionally biased region" description="Acidic residues" evidence="1">
    <location>
        <begin position="20"/>
        <end position="29"/>
    </location>
</feature>
<feature type="compositionally biased region" description="Polar residues" evidence="1">
    <location>
        <begin position="7"/>
        <end position="18"/>
    </location>
</feature>
<keyword evidence="2" id="KW-1185">Reference proteome</keyword>
<dbReference type="OMA" id="VEMNGVG"/>
<organism evidence="2 3">
    <name type="scientific">Meloidogyne hapla</name>
    <name type="common">Root-knot nematode worm</name>
    <dbReference type="NCBI Taxonomy" id="6305"/>
    <lineage>
        <taxon>Eukaryota</taxon>
        <taxon>Metazoa</taxon>
        <taxon>Ecdysozoa</taxon>
        <taxon>Nematoda</taxon>
        <taxon>Chromadorea</taxon>
        <taxon>Rhabditida</taxon>
        <taxon>Tylenchina</taxon>
        <taxon>Tylenchomorpha</taxon>
        <taxon>Tylenchoidea</taxon>
        <taxon>Meloidogynidae</taxon>
        <taxon>Meloidogyninae</taxon>
        <taxon>Meloidogyne</taxon>
    </lineage>
</organism>